<evidence type="ECO:0000313" key="8">
    <source>
        <dbReference type="Proteomes" id="UP000234966"/>
    </source>
</evidence>
<keyword evidence="3" id="KW-0547">Nucleotide-binding</keyword>
<dbReference type="GO" id="GO:0006000">
    <property type="term" value="P:fructose metabolic process"/>
    <property type="evidence" value="ECO:0007669"/>
    <property type="project" value="UniProtKB-ARBA"/>
</dbReference>
<keyword evidence="5" id="KW-0067">ATP-binding</keyword>
<reference evidence="7 8" key="1">
    <citation type="submission" date="2017-07" db="EMBL/GenBank/DDBJ databases">
        <title>Genomes of Fischerella (Mastigocladus) sp. strains.</title>
        <authorList>
            <person name="Miller S.R."/>
        </authorList>
    </citation>
    <scope>NUCLEOTIDE SEQUENCE [LARGE SCALE GENOMIC DNA]</scope>
    <source>
        <strain evidence="7 8">CCMEE 5330</strain>
    </source>
</reference>
<evidence type="ECO:0000259" key="6">
    <source>
        <dbReference type="Pfam" id="PF00294"/>
    </source>
</evidence>
<dbReference type="InterPro" id="IPR050306">
    <property type="entry name" value="PfkB_Carbo_kinase"/>
</dbReference>
<dbReference type="InterPro" id="IPR029056">
    <property type="entry name" value="Ribokinase-like"/>
</dbReference>
<keyword evidence="2" id="KW-0808">Transferase</keyword>
<protein>
    <submittedName>
        <fullName evidence="7">Fructokinase</fullName>
    </submittedName>
</protein>
<dbReference type="PANTHER" id="PTHR43085:SF1">
    <property type="entry name" value="PSEUDOURIDINE KINASE-RELATED"/>
    <property type="match status" value="1"/>
</dbReference>
<dbReference type="EMBL" id="NMQI01000029">
    <property type="protein sequence ID" value="PMB48394.1"/>
    <property type="molecule type" value="Genomic_DNA"/>
</dbReference>
<organism evidence="7 8">
    <name type="scientific">Fischerella thermalis CCMEE 5330</name>
    <dbReference type="NCBI Taxonomy" id="2019670"/>
    <lineage>
        <taxon>Bacteria</taxon>
        <taxon>Bacillati</taxon>
        <taxon>Cyanobacteriota</taxon>
        <taxon>Cyanophyceae</taxon>
        <taxon>Nostocales</taxon>
        <taxon>Hapalosiphonaceae</taxon>
        <taxon>Fischerella</taxon>
    </lineage>
</organism>
<dbReference type="PROSITE" id="PS00583">
    <property type="entry name" value="PFKB_KINASES_1"/>
    <property type="match status" value="1"/>
</dbReference>
<dbReference type="PRINTS" id="PR00990">
    <property type="entry name" value="RIBOKINASE"/>
</dbReference>
<accession>A0A2N6MNP5</accession>
<dbReference type="CDD" id="cd01167">
    <property type="entry name" value="bac_FRK"/>
    <property type="match status" value="1"/>
</dbReference>
<sequence length="311" mass="32785">MSVLCFGELLIDFVALESGVTVGEASGFIKAAGGAPANVAVAVARLGLPAAFMGKVGDDPFGHYLVGLLKANDVDTAGCVFDATARTALAFVSLTAEGDRSFMFYRHPSADMLMRPDEVSTAVIQRYRAFHFGSISLIGEPSRSATLHAVQTAQDAGLLISYDPNLRLALWPDEAAARAGMLIGLDYAHVVKISAEEVEFLLGTDDISGLWRPQMKLIMVTHGPDGATFYTRTSSGHVPGFKVNAVDTTGAGDSFLAATLTKLLEHGDAYEAHLTEITRYACMVGALTTLAKGGIPALPTREQVEAFAAAS</sequence>
<evidence type="ECO:0000256" key="4">
    <source>
        <dbReference type="ARBA" id="ARBA00022777"/>
    </source>
</evidence>
<dbReference type="GO" id="GO:0008865">
    <property type="term" value="F:fructokinase activity"/>
    <property type="evidence" value="ECO:0007669"/>
    <property type="project" value="UniProtKB-ARBA"/>
</dbReference>
<evidence type="ECO:0000256" key="2">
    <source>
        <dbReference type="ARBA" id="ARBA00022679"/>
    </source>
</evidence>
<dbReference type="SUPFAM" id="SSF53613">
    <property type="entry name" value="Ribokinase-like"/>
    <property type="match status" value="1"/>
</dbReference>
<dbReference type="InterPro" id="IPR011611">
    <property type="entry name" value="PfkB_dom"/>
</dbReference>
<comment type="caution">
    <text evidence="7">The sequence shown here is derived from an EMBL/GenBank/DDBJ whole genome shotgun (WGS) entry which is preliminary data.</text>
</comment>
<evidence type="ECO:0000313" key="7">
    <source>
        <dbReference type="EMBL" id="PMB48394.1"/>
    </source>
</evidence>
<dbReference type="Pfam" id="PF00294">
    <property type="entry name" value="PfkB"/>
    <property type="match status" value="1"/>
</dbReference>
<name>A0A2N6MNP5_9CYAN</name>
<dbReference type="InterPro" id="IPR002173">
    <property type="entry name" value="Carboh/pur_kinase_PfkB_CS"/>
</dbReference>
<dbReference type="PANTHER" id="PTHR43085">
    <property type="entry name" value="HEXOKINASE FAMILY MEMBER"/>
    <property type="match status" value="1"/>
</dbReference>
<gene>
    <name evidence="7" type="ORF">CEN41_01325</name>
</gene>
<keyword evidence="4 7" id="KW-0418">Kinase</keyword>
<evidence type="ECO:0000256" key="5">
    <source>
        <dbReference type="ARBA" id="ARBA00022840"/>
    </source>
</evidence>
<dbReference type="GO" id="GO:0005524">
    <property type="term" value="F:ATP binding"/>
    <property type="evidence" value="ECO:0007669"/>
    <property type="project" value="UniProtKB-KW"/>
</dbReference>
<proteinExistence type="inferred from homology"/>
<dbReference type="AlphaFoldDB" id="A0A2N6MNP5"/>
<comment type="similarity">
    <text evidence="1">Belongs to the carbohydrate kinase PfkB family.</text>
</comment>
<evidence type="ECO:0000256" key="3">
    <source>
        <dbReference type="ARBA" id="ARBA00022741"/>
    </source>
</evidence>
<dbReference type="Proteomes" id="UP000234966">
    <property type="component" value="Unassembled WGS sequence"/>
</dbReference>
<feature type="domain" description="Carbohydrate kinase PfkB" evidence="6">
    <location>
        <begin position="2"/>
        <end position="300"/>
    </location>
</feature>
<evidence type="ECO:0000256" key="1">
    <source>
        <dbReference type="ARBA" id="ARBA00010688"/>
    </source>
</evidence>
<dbReference type="Gene3D" id="3.40.1190.20">
    <property type="match status" value="1"/>
</dbReference>
<dbReference type="InterPro" id="IPR002139">
    <property type="entry name" value="Ribo/fructo_kinase"/>
</dbReference>